<reference evidence="6 7" key="1">
    <citation type="submission" date="2015-11" db="EMBL/GenBank/DDBJ databases">
        <title>Genomes and virulence difference between two physiological races of Phytophthora nicotianae.</title>
        <authorList>
            <person name="Liu H."/>
            <person name="Ma X."/>
            <person name="Yu H."/>
            <person name="Fang D."/>
            <person name="Li Y."/>
            <person name="Wang X."/>
            <person name="Wang W."/>
            <person name="Dong Y."/>
            <person name="Xiao B."/>
        </authorList>
    </citation>
    <scope>NUCLEOTIDE SEQUENCE [LARGE SCALE GENOMIC DNA]</scope>
    <source>
        <strain evidence="7">race 0</strain>
    </source>
</reference>
<evidence type="ECO:0000256" key="1">
    <source>
        <dbReference type="ARBA" id="ARBA00001933"/>
    </source>
</evidence>
<dbReference type="InterPro" id="IPR006076">
    <property type="entry name" value="FAD-dep_OxRdtase"/>
</dbReference>
<accession>A0A0W8D0T3</accession>
<dbReference type="SUPFAM" id="SSF53686">
    <property type="entry name" value="Tryptophan synthase beta subunit-like PLP-dependent enzymes"/>
    <property type="match status" value="1"/>
</dbReference>
<sequence>MLKSVPFVPPAWASALRRPPAQKLRLGHFPTPILPFSPPGLPDGVRMFIKRDDFSGMETSGNKIRKLEFLLAEALDQKADCIVTCGGIQSNHCRATAAVARILGLDSYLLLRTNKPDEDPGLVGNVLFDRMLDANLIQMSRQEYGKYGSEAMIKRTCERLRKEGRHPYAIPVGGSNGLGTWGYIQAIDEINNQLKEFDATITDIAFACGSGGTAAGIGLGSYLYAKAHPSAPLNFAAKIPVHAYIVCDNDEYFHGHIDGQILPAMGAPSDMSSRQFLQITNAQGTGYARSTKKELEFIYSVSRKTGVLMDPVYSGKALFHLIRELNEAPEVRQDYRKATISLSVLIINSVVEICGDEYPIRAHRRSVRLQTAGLTRALAKRGLRFASSVSTDETPYYDVVVAGGGVMGFSTAYHLVTAVPNLKIAVVEKDPCYKYASAILSAGGIRHQFSETENIQMSLYGTEFLRNLGTNMKVDGHDAPDVQFVEGGYMFLASERGLDVLHQNYATQKAAGADVQLLDPVALKKRFPWINPDGVEQAILGMKDQGWFDPWAFLNAMKRKSVSLGVDVLEGEVKHFDLGGQNQIEKVHIEVKSSPECGDMRFNSVRAGVVVNAAGCWSSKLLEACGSFDYPVKPRKRSMFAFHCDAEEIWKGEAATPLVVDPNGVYFRREGAGGRFVCGWSPEPEDDYDGQSTDELDFPDHDHFEEQIWPTIAHRVKSFECIKVLSAWAGYYDYNTLDQNAIIGLHPDVPNMYLVNGFSGHGLQQSPAAGRAISELVVHDEFKTIDCSRFSFDRVRANEPFLEQGIV</sequence>
<dbReference type="InterPro" id="IPR005966">
    <property type="entry name" value="D-Cys_desShydrase"/>
</dbReference>
<dbReference type="InterPro" id="IPR036052">
    <property type="entry name" value="TrpB-like_PALP_sf"/>
</dbReference>
<evidence type="ECO:0000259" key="5">
    <source>
        <dbReference type="Pfam" id="PF01266"/>
    </source>
</evidence>
<dbReference type="AlphaFoldDB" id="A0A0W8D0T3"/>
<feature type="domain" description="Tryptophan synthase beta chain-like PALP" evidence="4">
    <location>
        <begin position="25"/>
        <end position="336"/>
    </location>
</feature>
<proteinExistence type="inferred from homology"/>
<dbReference type="OrthoDB" id="424974at2759"/>
<dbReference type="Pfam" id="PF00291">
    <property type="entry name" value="PALP"/>
    <property type="match status" value="1"/>
</dbReference>
<dbReference type="STRING" id="4790.A0A0W8D0T3"/>
<dbReference type="EMBL" id="LNFO01001604">
    <property type="protein sequence ID" value="KUF89946.1"/>
    <property type="molecule type" value="Genomic_DNA"/>
</dbReference>
<comment type="similarity">
    <text evidence="2">Belongs to the ACC deaminase/D-cysteine desulfhydrase family.</text>
</comment>
<comment type="cofactor">
    <cofactor evidence="1">
        <name>pyridoxal 5'-phosphate</name>
        <dbReference type="ChEBI" id="CHEBI:597326"/>
    </cofactor>
</comment>
<dbReference type="Proteomes" id="UP000052943">
    <property type="component" value="Unassembled WGS sequence"/>
</dbReference>
<keyword evidence="3" id="KW-0663">Pyridoxal phosphate</keyword>
<organism evidence="6 7">
    <name type="scientific">Phytophthora nicotianae</name>
    <name type="common">Potato buckeye rot agent</name>
    <name type="synonym">Phytophthora parasitica</name>
    <dbReference type="NCBI Taxonomy" id="4792"/>
    <lineage>
        <taxon>Eukaryota</taxon>
        <taxon>Sar</taxon>
        <taxon>Stramenopiles</taxon>
        <taxon>Oomycota</taxon>
        <taxon>Peronosporomycetes</taxon>
        <taxon>Peronosporales</taxon>
        <taxon>Peronosporaceae</taxon>
        <taxon>Phytophthora</taxon>
    </lineage>
</organism>
<dbReference type="InterPro" id="IPR027278">
    <property type="entry name" value="ACCD_DCysDesulf"/>
</dbReference>
<dbReference type="Gene3D" id="3.50.50.60">
    <property type="entry name" value="FAD/NAD(P)-binding domain"/>
    <property type="match status" value="1"/>
</dbReference>
<dbReference type="InterPro" id="IPR001926">
    <property type="entry name" value="TrpB-like_PALP"/>
</dbReference>
<dbReference type="NCBIfam" id="TIGR01275">
    <property type="entry name" value="ACC_deam_rel"/>
    <property type="match status" value="1"/>
</dbReference>
<comment type="caution">
    <text evidence="6">The sequence shown here is derived from an EMBL/GenBank/DDBJ whole genome shotgun (WGS) entry which is preliminary data.</text>
</comment>
<dbReference type="Gene3D" id="3.40.50.1100">
    <property type="match status" value="2"/>
</dbReference>
<dbReference type="FunFam" id="3.40.50.1100:FF:000037">
    <property type="entry name" value="Bifunctional D-cysteine desulfhydrase/1-aminocyclopropane-1-carboxylate deaminase, mitochondrial"/>
    <property type="match status" value="1"/>
</dbReference>
<dbReference type="Pfam" id="PF01266">
    <property type="entry name" value="DAO"/>
    <property type="match status" value="1"/>
</dbReference>
<dbReference type="SUPFAM" id="SSF51905">
    <property type="entry name" value="FAD/NAD(P)-binding domain"/>
    <property type="match status" value="1"/>
</dbReference>
<evidence type="ECO:0000259" key="4">
    <source>
        <dbReference type="Pfam" id="PF00291"/>
    </source>
</evidence>
<dbReference type="GO" id="GO:0019148">
    <property type="term" value="F:D-cysteine desulfhydrase activity"/>
    <property type="evidence" value="ECO:0007669"/>
    <property type="project" value="TreeGrafter"/>
</dbReference>
<gene>
    <name evidence="6" type="ORF">AM587_10005751</name>
</gene>
<dbReference type="InterPro" id="IPR036188">
    <property type="entry name" value="FAD/NAD-bd_sf"/>
</dbReference>
<protein>
    <submittedName>
        <fullName evidence="6">FAD-dependent oxidoreductase domain-containing protein 1</fullName>
    </submittedName>
</protein>
<dbReference type="PANTHER" id="PTHR43780:SF2">
    <property type="entry name" value="1-AMINOCYCLOPROPANE-1-CARBOXYLATE DEAMINASE-RELATED"/>
    <property type="match status" value="1"/>
</dbReference>
<feature type="domain" description="FAD dependent oxidoreductase" evidence="5">
    <location>
        <begin position="398"/>
        <end position="776"/>
    </location>
</feature>
<name>A0A0W8D0T3_PHYNI</name>
<evidence type="ECO:0000313" key="7">
    <source>
        <dbReference type="Proteomes" id="UP000052943"/>
    </source>
</evidence>
<dbReference type="PANTHER" id="PTHR43780">
    <property type="entry name" value="1-AMINOCYCLOPROPANE-1-CARBOXYLATE DEAMINASE-RELATED"/>
    <property type="match status" value="1"/>
</dbReference>
<evidence type="ECO:0000256" key="2">
    <source>
        <dbReference type="ARBA" id="ARBA00008639"/>
    </source>
</evidence>
<evidence type="ECO:0000313" key="6">
    <source>
        <dbReference type="EMBL" id="KUF89946.1"/>
    </source>
</evidence>
<dbReference type="Gene3D" id="3.30.9.10">
    <property type="entry name" value="D-Amino Acid Oxidase, subunit A, domain 2"/>
    <property type="match status" value="1"/>
</dbReference>
<evidence type="ECO:0000256" key="3">
    <source>
        <dbReference type="ARBA" id="ARBA00022898"/>
    </source>
</evidence>